<proteinExistence type="predicted"/>
<protein>
    <submittedName>
        <fullName evidence="1">IS4 orf</fullName>
    </submittedName>
</protein>
<sequence length="86" mass="9843">MTINNKLSSIKQQQIKQAVTTSDAYTFFNLLTSPKMLSKVEELLPKTHRERQFPPTETLSMFLAQAMNEDRSCQKVVNEAAVKRLV</sequence>
<name>A0A3B0XIW7_9ZZZZ</name>
<dbReference type="AlphaFoldDB" id="A0A3B0XIW7"/>
<gene>
    <name evidence="1" type="ORF">MNBD_GAMMA10-1264</name>
</gene>
<reference evidence="1" key="1">
    <citation type="submission" date="2018-06" db="EMBL/GenBank/DDBJ databases">
        <authorList>
            <person name="Zhirakovskaya E."/>
        </authorList>
    </citation>
    <scope>NUCLEOTIDE SEQUENCE</scope>
</reference>
<feature type="non-terminal residue" evidence="1">
    <location>
        <position position="86"/>
    </location>
</feature>
<accession>A0A3B0XIW7</accession>
<evidence type="ECO:0000313" key="1">
    <source>
        <dbReference type="EMBL" id="VAW68288.1"/>
    </source>
</evidence>
<organism evidence="1">
    <name type="scientific">hydrothermal vent metagenome</name>
    <dbReference type="NCBI Taxonomy" id="652676"/>
    <lineage>
        <taxon>unclassified sequences</taxon>
        <taxon>metagenomes</taxon>
        <taxon>ecological metagenomes</taxon>
    </lineage>
</organism>
<dbReference type="EMBL" id="UOFJ01000323">
    <property type="protein sequence ID" value="VAW68288.1"/>
    <property type="molecule type" value="Genomic_DNA"/>
</dbReference>